<comment type="similarity">
    <text evidence="3 9">Belongs to the SRP72 family.</text>
</comment>
<dbReference type="InterPro" id="IPR013699">
    <property type="entry name" value="Signal_recog_part_SRP72_RNA-bd"/>
</dbReference>
<proteinExistence type="inferred from homology"/>
<dbReference type="STRING" id="1441469.A0A225ALG0"/>
<evidence type="ECO:0000256" key="5">
    <source>
        <dbReference type="ARBA" id="ARBA00022490"/>
    </source>
</evidence>
<feature type="compositionally biased region" description="Low complexity" evidence="10">
    <location>
        <begin position="634"/>
        <end position="646"/>
    </location>
</feature>
<dbReference type="SUPFAM" id="SSF48452">
    <property type="entry name" value="TPR-like"/>
    <property type="match status" value="2"/>
</dbReference>
<dbReference type="Gene3D" id="1.25.40.10">
    <property type="entry name" value="Tetratricopeptide repeat domain"/>
    <property type="match status" value="1"/>
</dbReference>
<feature type="compositionally biased region" description="Basic residues" evidence="10">
    <location>
        <begin position="573"/>
        <end position="583"/>
    </location>
</feature>
<evidence type="ECO:0000256" key="3">
    <source>
        <dbReference type="ARBA" id="ARBA00007676"/>
    </source>
</evidence>
<gene>
    <name evidence="12" type="ORF">UA08_05957</name>
</gene>
<feature type="region of interest" description="Disordered" evidence="10">
    <location>
        <begin position="563"/>
        <end position="654"/>
    </location>
</feature>
<dbReference type="FunFam" id="1.25.40.10:FF:000512">
    <property type="entry name" value="Signal recognition particle subunit SRP72"/>
    <property type="match status" value="1"/>
</dbReference>
<evidence type="ECO:0000256" key="1">
    <source>
        <dbReference type="ARBA" id="ARBA00004240"/>
    </source>
</evidence>
<dbReference type="Proteomes" id="UP000214365">
    <property type="component" value="Unassembled WGS sequence"/>
</dbReference>
<feature type="compositionally biased region" description="Basic residues" evidence="10">
    <location>
        <begin position="608"/>
        <end position="617"/>
    </location>
</feature>
<comment type="subcellular location">
    <subcellularLocation>
        <location evidence="2 9">Cytoplasm</location>
    </subcellularLocation>
    <subcellularLocation>
        <location evidence="1">Endoplasmic reticulum</location>
    </subcellularLocation>
</comment>
<keyword evidence="13" id="KW-1185">Reference proteome</keyword>
<evidence type="ECO:0000256" key="2">
    <source>
        <dbReference type="ARBA" id="ARBA00004496"/>
    </source>
</evidence>
<dbReference type="InterPro" id="IPR026270">
    <property type="entry name" value="SRP72"/>
</dbReference>
<dbReference type="InterPro" id="IPR031545">
    <property type="entry name" value="SRP72_TPR-like"/>
</dbReference>
<comment type="function">
    <text evidence="9">Component of the signal recognition particle (SRP) complex, a ribonucleoprotein complex that mediates the cotranslational targeting of secretory and membrane proteins to the endoplasmic reticulum (ER).</text>
</comment>
<feature type="compositionally biased region" description="Basic and acidic residues" evidence="10">
    <location>
        <begin position="584"/>
        <end position="607"/>
    </location>
</feature>
<keyword evidence="5 9" id="KW-0963">Cytoplasm</keyword>
<evidence type="ECO:0000256" key="4">
    <source>
        <dbReference type="ARBA" id="ARBA00018350"/>
    </source>
</evidence>
<evidence type="ECO:0000256" key="7">
    <source>
        <dbReference type="ARBA" id="ARBA00023135"/>
    </source>
</evidence>
<dbReference type="GO" id="GO:0043022">
    <property type="term" value="F:ribosome binding"/>
    <property type="evidence" value="ECO:0007669"/>
    <property type="project" value="TreeGrafter"/>
</dbReference>
<evidence type="ECO:0000256" key="6">
    <source>
        <dbReference type="ARBA" id="ARBA00022824"/>
    </source>
</evidence>
<evidence type="ECO:0000259" key="11">
    <source>
        <dbReference type="Pfam" id="PF08492"/>
    </source>
</evidence>
<dbReference type="PANTHER" id="PTHR14094">
    <property type="entry name" value="SIGNAL RECOGNITION PARTICLE 72"/>
    <property type="match status" value="1"/>
</dbReference>
<dbReference type="GO" id="GO:0005783">
    <property type="term" value="C:endoplasmic reticulum"/>
    <property type="evidence" value="ECO:0007669"/>
    <property type="project" value="UniProtKB-SubCell"/>
</dbReference>
<accession>A0A225ALG0</accession>
<dbReference type="Pfam" id="PF17004">
    <property type="entry name" value="SRP_TPR_like"/>
    <property type="match status" value="1"/>
</dbReference>
<keyword evidence="7 9" id="KW-0733">Signal recognition particle</keyword>
<dbReference type="RefSeq" id="XP_020119275.1">
    <property type="nucleotide sequence ID" value="XM_020268285.1"/>
</dbReference>
<dbReference type="GO" id="GO:0005786">
    <property type="term" value="C:signal recognition particle, endoplasmic reticulum targeting"/>
    <property type="evidence" value="ECO:0007669"/>
    <property type="project" value="UniProtKB-UniRule"/>
</dbReference>
<evidence type="ECO:0000313" key="12">
    <source>
        <dbReference type="EMBL" id="OKL59154.1"/>
    </source>
</evidence>
<feature type="domain" description="Signal recognition particle SRP72 subunit RNA-binding" evidence="11">
    <location>
        <begin position="566"/>
        <end position="610"/>
    </location>
</feature>
<keyword evidence="6" id="KW-0256">Endoplasmic reticulum</keyword>
<evidence type="ECO:0000256" key="8">
    <source>
        <dbReference type="ARBA" id="ARBA00023274"/>
    </source>
</evidence>
<protein>
    <recommendedName>
        <fullName evidence="4 9">Signal recognition particle subunit SRP72</fullName>
    </recommendedName>
</protein>
<organism evidence="12 13">
    <name type="scientific">Talaromyces atroroseus</name>
    <dbReference type="NCBI Taxonomy" id="1441469"/>
    <lineage>
        <taxon>Eukaryota</taxon>
        <taxon>Fungi</taxon>
        <taxon>Dikarya</taxon>
        <taxon>Ascomycota</taxon>
        <taxon>Pezizomycotina</taxon>
        <taxon>Eurotiomycetes</taxon>
        <taxon>Eurotiomycetidae</taxon>
        <taxon>Eurotiales</taxon>
        <taxon>Trichocomaceae</taxon>
        <taxon>Talaromyces</taxon>
        <taxon>Talaromyces sect. Trachyspermi</taxon>
    </lineage>
</organism>
<evidence type="ECO:0000256" key="10">
    <source>
        <dbReference type="SAM" id="MobiDB-lite"/>
    </source>
</evidence>
<dbReference type="Pfam" id="PF08492">
    <property type="entry name" value="SRP72"/>
    <property type="match status" value="1"/>
</dbReference>
<dbReference type="PANTHER" id="PTHR14094:SF9">
    <property type="entry name" value="SIGNAL RECOGNITION PARTICLE SUBUNIT SRP72"/>
    <property type="match status" value="1"/>
</dbReference>
<dbReference type="GO" id="GO:0008312">
    <property type="term" value="F:7S RNA binding"/>
    <property type="evidence" value="ECO:0007669"/>
    <property type="project" value="InterPro"/>
</dbReference>
<reference evidence="12 13" key="1">
    <citation type="submission" date="2015-06" db="EMBL/GenBank/DDBJ databases">
        <title>Talaromyces atroroseus IBT 11181 draft genome.</title>
        <authorList>
            <person name="Rasmussen K.B."/>
            <person name="Rasmussen S."/>
            <person name="Petersen B."/>
            <person name="Sicheritz-Ponten T."/>
            <person name="Mortensen U.H."/>
            <person name="Thrane U."/>
        </authorList>
    </citation>
    <scope>NUCLEOTIDE SEQUENCE [LARGE SCALE GENOMIC DNA]</scope>
    <source>
        <strain evidence="12 13">IBT 11181</strain>
    </source>
</reference>
<name>A0A225ALG0_TALAT</name>
<dbReference type="EMBL" id="LFMY01000008">
    <property type="protein sequence ID" value="OKL59154.1"/>
    <property type="molecule type" value="Genomic_DNA"/>
</dbReference>
<sequence>MPAGNAQNIRSLLKQISIEDDETVLRVCNEALKRSKTDLHAQHTKVVALLRLDRYEDALRALDEYGDDMKRKASLGYSYALYKRGQLREAVEVAKYAAASASEDDERRGALHVQAQASYRAEDFANAATIYQGLFESPRALGNEYNDLRINSWASEAQRLWQRERDSARARKPEREDLETFETCYNVACASLARGDLKQGEILLRRAKELCKTAEDLPEDLKESELLPINIQQLYALISQGKTEEAEELVKEISVDDIPEISVKRIAQNNILITQHLNTNPYILYKTFHDAPEPEGNDQFFKFQSEALEANSHALDLEVQKYDGVIRSTTKALAQRPYPSTEPNDNLLSIYNAAARVRGQTNRKSIQELRSLLDRRPKDIGLVLTIVQLIVGEGNTTSAIDVLESSLRSLEESISEADQEVRYNPGLLSVLIALYQREGRKSHIKSELAKAALFWRQQTQQPPSLLRAAAASLLHSSDPADLAISQGLFSTLRNNNPGDKFALAGYVASYATSDLEKVKKELDILPRSQDLVSDIDAAALESAGVPQSQASLAANAAAIAGARKRASKEQQHARAKKRIRKSRLPKDYDASKTPDAERWLPLRDRSSYRPKGKKGKQRAAERTQGGIVSEDVSAKPQQPQPQQKTAASKKKGKR</sequence>
<dbReference type="PIRSF" id="PIRSF038922">
    <property type="entry name" value="SRP72"/>
    <property type="match status" value="1"/>
</dbReference>
<evidence type="ECO:0000313" key="13">
    <source>
        <dbReference type="Proteomes" id="UP000214365"/>
    </source>
</evidence>
<dbReference type="InterPro" id="IPR011990">
    <property type="entry name" value="TPR-like_helical_dom_sf"/>
</dbReference>
<dbReference type="GO" id="GO:0006614">
    <property type="term" value="P:SRP-dependent cotranslational protein targeting to membrane"/>
    <property type="evidence" value="ECO:0007669"/>
    <property type="project" value="UniProtKB-UniRule"/>
</dbReference>
<evidence type="ECO:0000256" key="9">
    <source>
        <dbReference type="PIRNR" id="PIRNR038922"/>
    </source>
</evidence>
<dbReference type="AlphaFoldDB" id="A0A225ALG0"/>
<comment type="caution">
    <text evidence="12">The sequence shown here is derived from an EMBL/GenBank/DDBJ whole genome shotgun (WGS) entry which is preliminary data.</text>
</comment>
<keyword evidence="8 9" id="KW-0687">Ribonucleoprotein</keyword>
<dbReference type="OrthoDB" id="5421607at2759"/>
<dbReference type="GeneID" id="31005713"/>